<evidence type="ECO:0000313" key="2">
    <source>
        <dbReference type="Proteomes" id="UP001623852"/>
    </source>
</evidence>
<name>A0ABZ2UDI6_9FLAO</name>
<organism evidence="1 2">
    <name type="scientific">Flavobacterium soyae</name>
    <dbReference type="NCBI Taxonomy" id="2903098"/>
    <lineage>
        <taxon>Bacteria</taxon>
        <taxon>Pseudomonadati</taxon>
        <taxon>Bacteroidota</taxon>
        <taxon>Flavobacteriia</taxon>
        <taxon>Flavobacteriales</taxon>
        <taxon>Flavobacteriaceae</taxon>
        <taxon>Flavobacterium</taxon>
    </lineage>
</organism>
<dbReference type="Proteomes" id="UP001623852">
    <property type="component" value="Chromosome"/>
</dbReference>
<accession>A0ABZ2UDI6</accession>
<reference evidence="1 2" key="1">
    <citation type="submission" date="2024-03" db="EMBL/GenBank/DDBJ databases">
        <title>Flavobacterium soyae.</title>
        <authorList>
            <person name="Zheng W."/>
        </authorList>
    </citation>
    <scope>NUCLEOTIDE SEQUENCE [LARGE SCALE GENOMIC DNA]</scope>
    <source>
        <strain evidence="1 2">55</strain>
    </source>
</reference>
<evidence type="ECO:0000313" key="1">
    <source>
        <dbReference type="EMBL" id="WYZ19365.1"/>
    </source>
</evidence>
<keyword evidence="2" id="KW-1185">Reference proteome</keyword>
<dbReference type="EMBL" id="CP150845">
    <property type="protein sequence ID" value="WYZ19365.1"/>
    <property type="molecule type" value="Genomic_DNA"/>
</dbReference>
<gene>
    <name evidence="1" type="ORF">AABD74_19620</name>
</gene>
<protein>
    <submittedName>
        <fullName evidence="1">Uncharacterized protein</fullName>
    </submittedName>
</protein>
<sequence length="317" mass="33653">MKNSILLLICLLFSFLSFSQIGINNIDPKATLDVTGTPSVITVPDGVIPPRITRAELINKTAYSTAQLGAMLFVTDLSGSTNTATANVTEVGYYYFDGLNWQKIAGQKIAEYGQITQAVWSSDFNGYVKLDGRAKTSLTATQQAHATALGIGANLPMADNTPEYLYAKLSSTITNVVQTLTNFTAIAGNMTINTGVVTLKANKIYDIECIIGSIGTPGYSAYAFYELQNATTGVILPSANTGFFGDSRSAAYGDIGDIATKALIKPAVDTDIRVRITSCSTSGNIDSAKSFLKIVQVDSFGQSIGTTATNTFIYLGN</sequence>
<proteinExistence type="predicted"/>
<dbReference type="RefSeq" id="WP_406844012.1">
    <property type="nucleotide sequence ID" value="NZ_CP150845.1"/>
</dbReference>